<evidence type="ECO:0000313" key="1">
    <source>
        <dbReference type="EMBL" id="CAB4163675.1"/>
    </source>
</evidence>
<proteinExistence type="predicted"/>
<gene>
    <name evidence="1" type="ORF">UFOVP806_37</name>
</gene>
<organism evidence="1">
    <name type="scientific">uncultured Caudovirales phage</name>
    <dbReference type="NCBI Taxonomy" id="2100421"/>
    <lineage>
        <taxon>Viruses</taxon>
        <taxon>Duplodnaviria</taxon>
        <taxon>Heunggongvirae</taxon>
        <taxon>Uroviricota</taxon>
        <taxon>Caudoviricetes</taxon>
        <taxon>Peduoviridae</taxon>
        <taxon>Maltschvirus</taxon>
        <taxon>Maltschvirus maltsch</taxon>
    </lineage>
</organism>
<reference evidence="1" key="1">
    <citation type="submission" date="2020-04" db="EMBL/GenBank/DDBJ databases">
        <authorList>
            <person name="Chiriac C."/>
            <person name="Salcher M."/>
            <person name="Ghai R."/>
            <person name="Kavagutti S V."/>
        </authorList>
    </citation>
    <scope>NUCLEOTIDE SEQUENCE</scope>
</reference>
<name>A0A6J5P3D2_9CAUD</name>
<dbReference type="EMBL" id="LR796750">
    <property type="protein sequence ID" value="CAB4163675.1"/>
    <property type="molecule type" value="Genomic_DNA"/>
</dbReference>
<sequence length="113" mass="12269">MSDDIDTTKSGLPLAATPLFGLVWEHRNPSIGAEYHECKLGKWIVATVGWSCTRSEDGPHNVRLHLPGLKPLMKGQFPTIEAAQARAEAAVTHWLQAAGVCPNKGLAKNTRND</sequence>
<accession>A0A6J5P3D2</accession>
<protein>
    <submittedName>
        <fullName evidence="1">Uncharacterized protein</fullName>
    </submittedName>
</protein>